<name>A0ABS3YIQ0_9BACT</name>
<comment type="caution">
    <text evidence="3">The sequence shown here is derived from an EMBL/GenBank/DDBJ whole genome shotgun (WGS) entry which is preliminary data.</text>
</comment>
<evidence type="ECO:0000313" key="3">
    <source>
        <dbReference type="EMBL" id="MBO9154519.1"/>
    </source>
</evidence>
<dbReference type="InterPro" id="IPR029463">
    <property type="entry name" value="Lys_MEP"/>
</dbReference>
<dbReference type="InterPro" id="IPR024079">
    <property type="entry name" value="MetalloPept_cat_dom_sf"/>
</dbReference>
<sequence>MQQTQTPAAAPAGKSSSFFPQQGKGNFFTPAPPMIQRATADCNDDERLTVDSAVSEAFSMITRAISIMDTVPLPPGVNDALFLSFRDTSGPTRNNVRRRLDIVRNNIRTATYQCVSSGEDGFGRCTSRSGKTRAAYTLHEGEGANTVYVDNIMICFPAFTTKSLAERAGTIIHEVAHYYLGVDDTGYFHDNCVESVRPVAATDEAHEDSGTEGDAPATRLFNADSYSCFVHFLTAMPPADMASRAAGYRGENLSIGAPDGTTIYTQTTFQEDPIFNIEGIPDMEGNQYHASGMRFKWVLHAGGTNFRMMSRNDAAASHLFDRDNTQAFVSNTVRGILEDRGVTSGEVVCTVMLPPQNIAGNTGQVTIERRLPVTIARGMDPFNAPI</sequence>
<protein>
    <recommendedName>
        <fullName evidence="2">Lysine-specific metallo-endopeptidase domain-containing protein</fullName>
    </recommendedName>
</protein>
<feature type="region of interest" description="Disordered" evidence="1">
    <location>
        <begin position="1"/>
        <end position="31"/>
    </location>
</feature>
<dbReference type="Proteomes" id="UP000679126">
    <property type="component" value="Unassembled WGS sequence"/>
</dbReference>
<dbReference type="Pfam" id="PF14521">
    <property type="entry name" value="Aspzincin_M35"/>
    <property type="match status" value="1"/>
</dbReference>
<dbReference type="Gene3D" id="3.40.390.10">
    <property type="entry name" value="Collagenase (Catalytic Domain)"/>
    <property type="match status" value="1"/>
</dbReference>
<dbReference type="RefSeq" id="WP_209147637.1">
    <property type="nucleotide sequence ID" value="NZ_JAGHKP010000004.1"/>
</dbReference>
<feature type="compositionally biased region" description="Low complexity" evidence="1">
    <location>
        <begin position="1"/>
        <end position="12"/>
    </location>
</feature>
<evidence type="ECO:0000313" key="4">
    <source>
        <dbReference type="Proteomes" id="UP000679126"/>
    </source>
</evidence>
<keyword evidence="4" id="KW-1185">Reference proteome</keyword>
<evidence type="ECO:0000259" key="2">
    <source>
        <dbReference type="Pfam" id="PF14521"/>
    </source>
</evidence>
<dbReference type="SUPFAM" id="SSF55486">
    <property type="entry name" value="Metalloproteases ('zincins'), catalytic domain"/>
    <property type="match status" value="1"/>
</dbReference>
<accession>A0ABS3YIQ0</accession>
<feature type="domain" description="Lysine-specific metallo-endopeptidase" evidence="2">
    <location>
        <begin position="85"/>
        <end position="201"/>
    </location>
</feature>
<feature type="compositionally biased region" description="Polar residues" evidence="1">
    <location>
        <begin position="14"/>
        <end position="24"/>
    </location>
</feature>
<gene>
    <name evidence="3" type="ORF">J7I43_20005</name>
</gene>
<dbReference type="EMBL" id="JAGHKP010000004">
    <property type="protein sequence ID" value="MBO9154519.1"/>
    <property type="molecule type" value="Genomic_DNA"/>
</dbReference>
<evidence type="ECO:0000256" key="1">
    <source>
        <dbReference type="SAM" id="MobiDB-lite"/>
    </source>
</evidence>
<reference evidence="4" key="1">
    <citation type="submission" date="2021-03" db="EMBL/GenBank/DDBJ databases">
        <title>Assistant Professor.</title>
        <authorList>
            <person name="Huq M.A."/>
        </authorList>
    </citation>
    <scope>NUCLEOTIDE SEQUENCE [LARGE SCALE GENOMIC DNA]</scope>
    <source>
        <strain evidence="4">MAH-28</strain>
    </source>
</reference>
<proteinExistence type="predicted"/>
<organism evidence="3 4">
    <name type="scientific">Chitinophaga chungangae</name>
    <dbReference type="NCBI Taxonomy" id="2821488"/>
    <lineage>
        <taxon>Bacteria</taxon>
        <taxon>Pseudomonadati</taxon>
        <taxon>Bacteroidota</taxon>
        <taxon>Chitinophagia</taxon>
        <taxon>Chitinophagales</taxon>
        <taxon>Chitinophagaceae</taxon>
        <taxon>Chitinophaga</taxon>
    </lineage>
</organism>